<feature type="region of interest" description="Disordered" evidence="5">
    <location>
        <begin position="302"/>
        <end position="330"/>
    </location>
</feature>
<evidence type="ECO:0000313" key="8">
    <source>
        <dbReference type="Proteomes" id="UP000216361"/>
    </source>
</evidence>
<keyword evidence="4" id="KW-0804">Transcription</keyword>
<protein>
    <recommendedName>
        <fullName evidence="6">HTH lysR-type domain-containing protein</fullName>
    </recommendedName>
</protein>
<dbReference type="Gene3D" id="1.10.10.10">
    <property type="entry name" value="Winged helix-like DNA-binding domain superfamily/Winged helix DNA-binding domain"/>
    <property type="match status" value="1"/>
</dbReference>
<evidence type="ECO:0000256" key="1">
    <source>
        <dbReference type="ARBA" id="ARBA00009437"/>
    </source>
</evidence>
<dbReference type="InterPro" id="IPR036388">
    <property type="entry name" value="WH-like_DNA-bd_sf"/>
</dbReference>
<keyword evidence="8" id="KW-1185">Reference proteome</keyword>
<feature type="compositionally biased region" description="Basic residues" evidence="5">
    <location>
        <begin position="304"/>
        <end position="314"/>
    </location>
</feature>
<name>A0A255XIK0_9PROT</name>
<dbReference type="PANTHER" id="PTHR30126">
    <property type="entry name" value="HTH-TYPE TRANSCRIPTIONAL REGULATOR"/>
    <property type="match status" value="1"/>
</dbReference>
<sequence>MDLRWLYDFLAVADTGNFTKAAEQRNSSQAAFSRRLQALEAWVGKELIDRSFYPTRLTPAGEQFRAYATDIVRNLADARAEVSGGGAAKADHVRIAIPYALATTRLPSWWDQWTTGNKLTCSLMLGNVHDLGTALVSGEVDIAICFYGAQEPMFLDMDRFDKVQIETDRLRPWAARHLVESGQVQFPGTPRRPVPMLRYSPGIYFARLVEATIDKAPTPLHFTRVVDSDMADVLREMAIAGHGVAWLPDSGITPAAAEALVPLGGDGWSTDISIVAYCDRSNRRSVVHRLWAALKQTEPAPLHPVRKPAIKRKPEKADRPTAAETPREVH</sequence>
<dbReference type="PANTHER" id="PTHR30126:SF2">
    <property type="entry name" value="HTH-TYPE TRANSCRIPTIONAL REGULATOR YJIE"/>
    <property type="match status" value="1"/>
</dbReference>
<dbReference type="Pfam" id="PF00126">
    <property type="entry name" value="HTH_1"/>
    <property type="match status" value="1"/>
</dbReference>
<dbReference type="EMBL" id="NOXS01000035">
    <property type="protein sequence ID" value="OYQ16768.1"/>
    <property type="molecule type" value="Genomic_DNA"/>
</dbReference>
<dbReference type="SUPFAM" id="SSF53850">
    <property type="entry name" value="Periplasmic binding protein-like II"/>
    <property type="match status" value="1"/>
</dbReference>
<evidence type="ECO:0000313" key="7">
    <source>
        <dbReference type="EMBL" id="OYQ16768.1"/>
    </source>
</evidence>
<evidence type="ECO:0000256" key="3">
    <source>
        <dbReference type="ARBA" id="ARBA00023125"/>
    </source>
</evidence>
<feature type="compositionally biased region" description="Basic and acidic residues" evidence="5">
    <location>
        <begin position="315"/>
        <end position="330"/>
    </location>
</feature>
<comment type="caution">
    <text evidence="7">The sequence shown here is derived from an EMBL/GenBank/DDBJ whole genome shotgun (WGS) entry which is preliminary data.</text>
</comment>
<dbReference type="CDD" id="cd05466">
    <property type="entry name" value="PBP2_LTTR_substrate"/>
    <property type="match status" value="1"/>
</dbReference>
<feature type="domain" description="HTH lysR-type" evidence="6">
    <location>
        <begin position="1"/>
        <end position="58"/>
    </location>
</feature>
<keyword evidence="3" id="KW-0238">DNA-binding</keyword>
<proteinExistence type="inferred from homology"/>
<keyword evidence="2" id="KW-0805">Transcription regulation</keyword>
<dbReference type="PRINTS" id="PR00039">
    <property type="entry name" value="HTHLYSR"/>
</dbReference>
<organism evidence="7 8">
    <name type="scientific">Elstera cyanobacteriorum</name>
    <dbReference type="NCBI Taxonomy" id="2022747"/>
    <lineage>
        <taxon>Bacteria</taxon>
        <taxon>Pseudomonadati</taxon>
        <taxon>Pseudomonadota</taxon>
        <taxon>Alphaproteobacteria</taxon>
        <taxon>Rhodospirillales</taxon>
        <taxon>Rhodospirillaceae</taxon>
        <taxon>Elstera</taxon>
    </lineage>
</organism>
<dbReference type="Pfam" id="PF03466">
    <property type="entry name" value="LysR_substrate"/>
    <property type="match status" value="1"/>
</dbReference>
<evidence type="ECO:0000256" key="5">
    <source>
        <dbReference type="SAM" id="MobiDB-lite"/>
    </source>
</evidence>
<reference evidence="7 8" key="1">
    <citation type="submission" date="2017-07" db="EMBL/GenBank/DDBJ databases">
        <title>Elstera cyanobacteriorum sp. nov., a novel bacterium isolated from cyanobacterial aggregates in a eutrophic lake.</title>
        <authorList>
            <person name="Cai H."/>
        </authorList>
    </citation>
    <scope>NUCLEOTIDE SEQUENCE [LARGE SCALE GENOMIC DNA]</scope>
    <source>
        <strain evidence="7 8">TH019</strain>
    </source>
</reference>
<dbReference type="Proteomes" id="UP000216361">
    <property type="component" value="Unassembled WGS sequence"/>
</dbReference>
<evidence type="ECO:0000256" key="4">
    <source>
        <dbReference type="ARBA" id="ARBA00023163"/>
    </source>
</evidence>
<dbReference type="AlphaFoldDB" id="A0A255XIK0"/>
<dbReference type="InterPro" id="IPR036390">
    <property type="entry name" value="WH_DNA-bd_sf"/>
</dbReference>
<dbReference type="InterPro" id="IPR005119">
    <property type="entry name" value="LysR_subst-bd"/>
</dbReference>
<accession>A0A255XIK0</accession>
<evidence type="ECO:0000259" key="6">
    <source>
        <dbReference type="PROSITE" id="PS50931"/>
    </source>
</evidence>
<dbReference type="OrthoDB" id="528082at2"/>
<dbReference type="PROSITE" id="PS50931">
    <property type="entry name" value="HTH_LYSR"/>
    <property type="match status" value="1"/>
</dbReference>
<gene>
    <name evidence="7" type="ORF">CHR90_17460</name>
</gene>
<dbReference type="SUPFAM" id="SSF46785">
    <property type="entry name" value="Winged helix' DNA-binding domain"/>
    <property type="match status" value="1"/>
</dbReference>
<dbReference type="RefSeq" id="WP_094410406.1">
    <property type="nucleotide sequence ID" value="NZ_BMJZ01000003.1"/>
</dbReference>
<comment type="similarity">
    <text evidence="1">Belongs to the LysR transcriptional regulatory family.</text>
</comment>
<dbReference type="InterPro" id="IPR000847">
    <property type="entry name" value="LysR_HTH_N"/>
</dbReference>
<dbReference type="Gene3D" id="3.40.190.10">
    <property type="entry name" value="Periplasmic binding protein-like II"/>
    <property type="match status" value="2"/>
</dbReference>
<dbReference type="GO" id="GO:0003700">
    <property type="term" value="F:DNA-binding transcription factor activity"/>
    <property type="evidence" value="ECO:0007669"/>
    <property type="project" value="InterPro"/>
</dbReference>
<dbReference type="GO" id="GO:0000976">
    <property type="term" value="F:transcription cis-regulatory region binding"/>
    <property type="evidence" value="ECO:0007669"/>
    <property type="project" value="TreeGrafter"/>
</dbReference>
<evidence type="ECO:0000256" key="2">
    <source>
        <dbReference type="ARBA" id="ARBA00023015"/>
    </source>
</evidence>